<feature type="region of interest" description="Disordered" evidence="1">
    <location>
        <begin position="229"/>
        <end position="261"/>
    </location>
</feature>
<evidence type="ECO:0000313" key="2">
    <source>
        <dbReference type="EMBL" id="KIY61918.1"/>
    </source>
</evidence>
<reference evidence="2 3" key="1">
    <citation type="journal article" date="2015" name="Fungal Genet. Biol.">
        <title>Evolution of novel wood decay mechanisms in Agaricales revealed by the genome sequences of Fistulina hepatica and Cylindrobasidium torrendii.</title>
        <authorList>
            <person name="Floudas D."/>
            <person name="Held B.W."/>
            <person name="Riley R."/>
            <person name="Nagy L.G."/>
            <person name="Koehler G."/>
            <person name="Ransdell A.S."/>
            <person name="Younus H."/>
            <person name="Chow J."/>
            <person name="Chiniquy J."/>
            <person name="Lipzen A."/>
            <person name="Tritt A."/>
            <person name="Sun H."/>
            <person name="Haridas S."/>
            <person name="LaButti K."/>
            <person name="Ohm R.A."/>
            <person name="Kues U."/>
            <person name="Blanchette R.A."/>
            <person name="Grigoriev I.V."/>
            <person name="Minto R.E."/>
            <person name="Hibbett D.S."/>
        </authorList>
    </citation>
    <scope>NUCLEOTIDE SEQUENCE [LARGE SCALE GENOMIC DNA]</scope>
    <source>
        <strain evidence="2 3">FP15055 ss-10</strain>
    </source>
</reference>
<evidence type="ECO:0000256" key="1">
    <source>
        <dbReference type="SAM" id="MobiDB-lite"/>
    </source>
</evidence>
<protein>
    <submittedName>
        <fullName evidence="2">Uncharacterized protein</fullName>
    </submittedName>
</protein>
<dbReference type="Proteomes" id="UP000054007">
    <property type="component" value="Unassembled WGS sequence"/>
</dbReference>
<feature type="compositionally biased region" description="Polar residues" evidence="1">
    <location>
        <begin position="247"/>
        <end position="261"/>
    </location>
</feature>
<gene>
    <name evidence="2" type="ORF">CYLTODRAFT_459439</name>
</gene>
<dbReference type="AlphaFoldDB" id="A0A0D7AU69"/>
<sequence length="261" mass="28702">MSRPDNPDIKASKKTVPAVQPTLLPGNTIGSLLTFTTFPPFATEDSPIVFSNVAPGDFGPTGPYSTLLTLFTVPSLTAITLAQNKLAEGTTHTSILGKLTMNKDTKIAIPFWFLQWWLDLRVAFNAKSIWTKAFNGLSGMSTKTSDALATRLGQLPWKTPLPTGFTQVPLDTVSTLAKFCIPPAWLRSSQLTQMATTLQLQLVASDITTSRVLVPDFFESLTQQYRRREVGKTSMHQEKTKLARSPMVTQCSPRSPQGNLW</sequence>
<dbReference type="EMBL" id="KN880850">
    <property type="protein sequence ID" value="KIY61918.1"/>
    <property type="molecule type" value="Genomic_DNA"/>
</dbReference>
<evidence type="ECO:0000313" key="3">
    <source>
        <dbReference type="Proteomes" id="UP000054007"/>
    </source>
</evidence>
<feature type="compositionally biased region" description="Basic and acidic residues" evidence="1">
    <location>
        <begin position="229"/>
        <end position="241"/>
    </location>
</feature>
<proteinExistence type="predicted"/>
<name>A0A0D7AU69_9AGAR</name>
<accession>A0A0D7AU69</accession>
<keyword evidence="3" id="KW-1185">Reference proteome</keyword>
<organism evidence="2 3">
    <name type="scientific">Cylindrobasidium torrendii FP15055 ss-10</name>
    <dbReference type="NCBI Taxonomy" id="1314674"/>
    <lineage>
        <taxon>Eukaryota</taxon>
        <taxon>Fungi</taxon>
        <taxon>Dikarya</taxon>
        <taxon>Basidiomycota</taxon>
        <taxon>Agaricomycotina</taxon>
        <taxon>Agaricomycetes</taxon>
        <taxon>Agaricomycetidae</taxon>
        <taxon>Agaricales</taxon>
        <taxon>Marasmiineae</taxon>
        <taxon>Physalacriaceae</taxon>
        <taxon>Cylindrobasidium</taxon>
    </lineage>
</organism>